<keyword evidence="7" id="KW-1185">Reference proteome</keyword>
<dbReference type="InterPro" id="IPR002018">
    <property type="entry name" value="CarbesteraseB"/>
</dbReference>
<dbReference type="GO" id="GO:0052689">
    <property type="term" value="F:carboxylic ester hydrolase activity"/>
    <property type="evidence" value="ECO:0007669"/>
    <property type="project" value="TreeGrafter"/>
</dbReference>
<dbReference type="Pfam" id="PF00135">
    <property type="entry name" value="COesterase"/>
    <property type="match status" value="1"/>
</dbReference>
<gene>
    <name evidence="6" type="ORF">POLS_LOCUS630</name>
</gene>
<dbReference type="AlphaFoldDB" id="A0A9W4HBE1"/>
<keyword evidence="4" id="KW-0732">Signal</keyword>
<dbReference type="SUPFAM" id="SSF53474">
    <property type="entry name" value="alpha/beta-Hydrolases"/>
    <property type="match status" value="1"/>
</dbReference>
<dbReference type="OrthoDB" id="408631at2759"/>
<dbReference type="PROSITE" id="PS00941">
    <property type="entry name" value="CARBOXYLESTERASE_B_2"/>
    <property type="match status" value="1"/>
</dbReference>
<evidence type="ECO:0000256" key="4">
    <source>
        <dbReference type="SAM" id="SignalP"/>
    </source>
</evidence>
<dbReference type="InterPro" id="IPR019819">
    <property type="entry name" value="Carboxylesterase_B_CS"/>
</dbReference>
<protein>
    <recommendedName>
        <fullName evidence="3">Carboxylic ester hydrolase</fullName>
        <ecNumber evidence="3">3.1.1.-</ecNumber>
    </recommendedName>
</protein>
<evidence type="ECO:0000313" key="6">
    <source>
        <dbReference type="EMBL" id="CAG7956913.1"/>
    </source>
</evidence>
<evidence type="ECO:0000256" key="2">
    <source>
        <dbReference type="ARBA" id="ARBA00022801"/>
    </source>
</evidence>
<organism evidence="6 7">
    <name type="scientific">Penicillium olsonii</name>
    <dbReference type="NCBI Taxonomy" id="99116"/>
    <lineage>
        <taxon>Eukaryota</taxon>
        <taxon>Fungi</taxon>
        <taxon>Dikarya</taxon>
        <taxon>Ascomycota</taxon>
        <taxon>Pezizomycotina</taxon>
        <taxon>Eurotiomycetes</taxon>
        <taxon>Eurotiomycetidae</taxon>
        <taxon>Eurotiales</taxon>
        <taxon>Aspergillaceae</taxon>
        <taxon>Penicillium</taxon>
    </lineage>
</organism>
<dbReference type="InterPro" id="IPR019826">
    <property type="entry name" value="Carboxylesterase_B_AS"/>
</dbReference>
<reference evidence="6" key="1">
    <citation type="submission" date="2021-07" db="EMBL/GenBank/DDBJ databases">
        <authorList>
            <person name="Branca A.L. A."/>
        </authorList>
    </citation>
    <scope>NUCLEOTIDE SEQUENCE</scope>
</reference>
<feature type="signal peptide" evidence="4">
    <location>
        <begin position="1"/>
        <end position="15"/>
    </location>
</feature>
<evidence type="ECO:0000256" key="1">
    <source>
        <dbReference type="ARBA" id="ARBA00005964"/>
    </source>
</evidence>
<dbReference type="EMBL" id="CAJVOS010000008">
    <property type="protein sequence ID" value="CAG7956913.1"/>
    <property type="molecule type" value="Genomic_DNA"/>
</dbReference>
<dbReference type="InterPro" id="IPR050654">
    <property type="entry name" value="AChE-related_enzymes"/>
</dbReference>
<proteinExistence type="inferred from homology"/>
<evidence type="ECO:0000256" key="3">
    <source>
        <dbReference type="RuleBase" id="RU361235"/>
    </source>
</evidence>
<dbReference type="GO" id="GO:0072330">
    <property type="term" value="P:monocarboxylic acid biosynthetic process"/>
    <property type="evidence" value="ECO:0007669"/>
    <property type="project" value="UniProtKB-ARBA"/>
</dbReference>
<keyword evidence="2 3" id="KW-0378">Hydrolase</keyword>
<dbReference type="PROSITE" id="PS00122">
    <property type="entry name" value="CARBOXYLESTERASE_B_1"/>
    <property type="match status" value="1"/>
</dbReference>
<dbReference type="Gene3D" id="3.40.50.1820">
    <property type="entry name" value="alpha/beta hydrolase"/>
    <property type="match status" value="1"/>
</dbReference>
<dbReference type="EC" id="3.1.1.-" evidence="3"/>
<evidence type="ECO:0000259" key="5">
    <source>
        <dbReference type="Pfam" id="PF00135"/>
    </source>
</evidence>
<evidence type="ECO:0000313" key="7">
    <source>
        <dbReference type="Proteomes" id="UP001153618"/>
    </source>
</evidence>
<comment type="caution">
    <text evidence="6">The sequence shown here is derived from an EMBL/GenBank/DDBJ whole genome shotgun (WGS) entry which is preliminary data.</text>
</comment>
<dbReference type="PANTHER" id="PTHR43918:SF4">
    <property type="entry name" value="CARBOXYLIC ESTER HYDROLASE"/>
    <property type="match status" value="1"/>
</dbReference>
<dbReference type="PANTHER" id="PTHR43918">
    <property type="entry name" value="ACETYLCHOLINESTERASE"/>
    <property type="match status" value="1"/>
</dbReference>
<feature type="domain" description="Carboxylesterase type B" evidence="5">
    <location>
        <begin position="18"/>
        <end position="533"/>
    </location>
</feature>
<dbReference type="GO" id="GO:0017000">
    <property type="term" value="P:antibiotic biosynthetic process"/>
    <property type="evidence" value="ECO:0007669"/>
    <property type="project" value="UniProtKB-ARBA"/>
</dbReference>
<sequence>MKLLAALLPALAAAASYPSVSIDAGTVQGGRCVGGQKAIFYKSIPFAEPPVKELRFEPPKPYKREYPQGKLNATTSAPTCIQFSDDFTPTKLNSSALSSEDCLYLDIWAPSYATKNSKLPVKVWIYGGSETEGSISDPMYDGCNTAKEGSILVSINYRLGPLGLLTLGSAGIHGNQGIQDLILGLEWVQENIAAFGGDPKKVLLFGQSAGAENVYIIGSLPQAPSLINGLIAESGGGRGLVSNSTQQKVGASYAKTLKCSVNDKVCLQSKTISDLVIAYSADKFLTQGIGYFGENDLSVLSEGTHSFYPYVDGKIIDKDPRDRGVQVPAVFGSNSDEAIVFTGKWATDSQQIPTQSLYKQFLRANFGNAASLVGKQYSPSLFASAAKALIQSSDQISQLGFNTTSLAIFMAMTEVISDSTYKCPAYYGAAQATRKGIPAWTYEFSHNPTCPWLSTIVSTFDSTLWGGSHTSEIPFVFGNLDNSYLPNQTCNSTSAEWKLGGQIMDLWTAMAEKAEPSTDEVHWPKFQNQGKNYSIPGLLFKNSTVPGAIDYSACELWTRVNAMLKVDNATATGAPSQVSGTSTSSPSPIYSNAASMLSFKSNIYFVWSALLMGLAAYF</sequence>
<comment type="similarity">
    <text evidence="1 3">Belongs to the type-B carboxylesterase/lipase family.</text>
</comment>
<feature type="chain" id="PRO_5040958925" description="Carboxylic ester hydrolase" evidence="4">
    <location>
        <begin position="16"/>
        <end position="618"/>
    </location>
</feature>
<accession>A0A9W4HBE1</accession>
<name>A0A9W4HBE1_PENOL</name>
<dbReference type="Proteomes" id="UP001153618">
    <property type="component" value="Unassembled WGS sequence"/>
</dbReference>
<dbReference type="InterPro" id="IPR029058">
    <property type="entry name" value="AB_hydrolase_fold"/>
</dbReference>